<dbReference type="SUPFAM" id="SSF69318">
    <property type="entry name" value="Integrin alpha N-terminal domain"/>
    <property type="match status" value="1"/>
</dbReference>
<dbReference type="PRINTS" id="PR01185">
    <property type="entry name" value="INTEGRINA"/>
</dbReference>
<protein>
    <submittedName>
        <fullName evidence="4">FG-GAP-like repeat-containing protein</fullName>
    </submittedName>
</protein>
<accession>A0ABN3D4M1</accession>
<dbReference type="InterPro" id="IPR013519">
    <property type="entry name" value="Int_alpha_beta-p"/>
</dbReference>
<comment type="caution">
    <text evidence="4">The sequence shown here is derived from an EMBL/GenBank/DDBJ whole genome shotgun (WGS) entry which is preliminary data.</text>
</comment>
<dbReference type="Pfam" id="PF01839">
    <property type="entry name" value="FG-GAP"/>
    <property type="match status" value="3"/>
</dbReference>
<dbReference type="SMART" id="SM00191">
    <property type="entry name" value="Int_alpha"/>
    <property type="match status" value="6"/>
</dbReference>
<dbReference type="InterPro" id="IPR013517">
    <property type="entry name" value="FG-GAP"/>
</dbReference>
<dbReference type="Gene3D" id="2.130.10.130">
    <property type="entry name" value="Integrin alpha, N-terminal"/>
    <property type="match status" value="3"/>
</dbReference>
<name>A0ABN3D4M1_9ACTN</name>
<gene>
    <name evidence="4" type="ORF">GCM10010104_06180</name>
</gene>
<sequence>MPNHPTTRPPDDRSYDAFGARPHRLTNQEIPMRRSTSTALVAALLATGVTPVLLTGPASAAVAKHYDDFNGDGRRDLAYGGYNDVDREGGTITVVYATATGLDTAHPKFFHQDSAGVPGSGEEDDQFGASLASADLNKDGYADLVVGNPTEHVDGDEYRGTVTVLWGSKSGLSGGSNLAPVGGAAGHFGRDLATGDFTGDGSPDLAVIGGEEAWLYRGPFTKSGTTGKVSKIDKSSGGWYSTALGAGKVDGDGKTDLVVIGTEINGSQIRERAWYLKGTSSGLATGASRTLSDRQEGLYPSPVIGDFDKNGYGDIALGVPDKDNGKGAVTIWRGTSSGPGTSVTLTQATSGVSGSPEADDNFGYAISAADTNGDGYADLAVGVPHEDVDGKADQGGVHVFRGGSGGLGGARSSWIAQTALGPADSHAAFGYTVRLRDLTADGKADLAIGAANSALLMRGTGTVPTKTGAITLPELGGGFAD</sequence>
<proteinExistence type="predicted"/>
<dbReference type="Proteomes" id="UP001501474">
    <property type="component" value="Unassembled WGS sequence"/>
</dbReference>
<evidence type="ECO:0000313" key="4">
    <source>
        <dbReference type="EMBL" id="GAA2219539.1"/>
    </source>
</evidence>
<dbReference type="InterPro" id="IPR028994">
    <property type="entry name" value="Integrin_alpha_N"/>
</dbReference>
<keyword evidence="5" id="KW-1185">Reference proteome</keyword>
<keyword evidence="1" id="KW-0732">Signal</keyword>
<keyword evidence="2" id="KW-0677">Repeat</keyword>
<evidence type="ECO:0000256" key="3">
    <source>
        <dbReference type="ARBA" id="ARBA00023180"/>
    </source>
</evidence>
<dbReference type="InterPro" id="IPR000413">
    <property type="entry name" value="Integrin_alpha"/>
</dbReference>
<dbReference type="PANTHER" id="PTHR23220">
    <property type="entry name" value="INTEGRIN ALPHA"/>
    <property type="match status" value="1"/>
</dbReference>
<dbReference type="EMBL" id="BAAART010000011">
    <property type="protein sequence ID" value="GAA2219539.1"/>
    <property type="molecule type" value="Genomic_DNA"/>
</dbReference>
<organism evidence="4 5">
    <name type="scientific">Streptomyces indiaensis</name>
    <dbReference type="NCBI Taxonomy" id="284033"/>
    <lineage>
        <taxon>Bacteria</taxon>
        <taxon>Bacillati</taxon>
        <taxon>Actinomycetota</taxon>
        <taxon>Actinomycetes</taxon>
        <taxon>Kitasatosporales</taxon>
        <taxon>Streptomycetaceae</taxon>
        <taxon>Streptomyces</taxon>
    </lineage>
</organism>
<evidence type="ECO:0000256" key="2">
    <source>
        <dbReference type="ARBA" id="ARBA00022737"/>
    </source>
</evidence>
<evidence type="ECO:0000313" key="5">
    <source>
        <dbReference type="Proteomes" id="UP001501474"/>
    </source>
</evidence>
<dbReference type="Pfam" id="PF13517">
    <property type="entry name" value="FG-GAP_3"/>
    <property type="match status" value="1"/>
</dbReference>
<evidence type="ECO:0000256" key="1">
    <source>
        <dbReference type="ARBA" id="ARBA00022729"/>
    </source>
</evidence>
<dbReference type="PANTHER" id="PTHR23220:SF118">
    <property type="entry name" value="INTEGRIN ALPHA-X"/>
    <property type="match status" value="1"/>
</dbReference>
<keyword evidence="3" id="KW-0325">Glycoprotein</keyword>
<dbReference type="RefSeq" id="WP_234848847.1">
    <property type="nucleotide sequence ID" value="NZ_BAAART010000011.1"/>
</dbReference>
<reference evidence="4 5" key="1">
    <citation type="journal article" date="2019" name="Int. J. Syst. Evol. Microbiol.">
        <title>The Global Catalogue of Microorganisms (GCM) 10K type strain sequencing project: providing services to taxonomists for standard genome sequencing and annotation.</title>
        <authorList>
            <consortium name="The Broad Institute Genomics Platform"/>
            <consortium name="The Broad Institute Genome Sequencing Center for Infectious Disease"/>
            <person name="Wu L."/>
            <person name="Ma J."/>
        </authorList>
    </citation>
    <scope>NUCLEOTIDE SEQUENCE [LARGE SCALE GENOMIC DNA]</scope>
    <source>
        <strain evidence="4 5">JCM 3053</strain>
    </source>
</reference>
<dbReference type="PROSITE" id="PS51470">
    <property type="entry name" value="FG_GAP"/>
    <property type="match status" value="2"/>
</dbReference>